<sequence>MLYNVASVPGGLEPAFYAPYRQPALLAAKLSEPAPAHKEPDAVKLFIGQIPRHLEERDLRPMFEEFGAIYELTVLKDKFTGMHKESVSGVTGPTLSAVPGLRRVTSTGREPDQGAVTTHL</sequence>
<evidence type="ECO:0000313" key="6">
    <source>
        <dbReference type="Proteomes" id="UP000440578"/>
    </source>
</evidence>
<dbReference type="GO" id="GO:0003723">
    <property type="term" value="F:RNA binding"/>
    <property type="evidence" value="ECO:0007669"/>
    <property type="project" value="UniProtKB-UniRule"/>
</dbReference>
<evidence type="ECO:0000259" key="4">
    <source>
        <dbReference type="PROSITE" id="PS50102"/>
    </source>
</evidence>
<evidence type="ECO:0000256" key="2">
    <source>
        <dbReference type="PROSITE-ProRule" id="PRU00176"/>
    </source>
</evidence>
<dbReference type="Proteomes" id="UP000440578">
    <property type="component" value="Unassembled WGS sequence"/>
</dbReference>
<dbReference type="Pfam" id="PF00076">
    <property type="entry name" value="RRM_1"/>
    <property type="match status" value="1"/>
</dbReference>
<keyword evidence="6" id="KW-1185">Reference proteome</keyword>
<accession>A0A6A4VAE6</accession>
<name>A0A6A4VAE6_AMPAM</name>
<evidence type="ECO:0000256" key="1">
    <source>
        <dbReference type="ARBA" id="ARBA00022884"/>
    </source>
</evidence>
<keyword evidence="1 2" id="KW-0694">RNA-binding</keyword>
<dbReference type="InterPro" id="IPR000504">
    <property type="entry name" value="RRM_dom"/>
</dbReference>
<comment type="caution">
    <text evidence="5">The sequence shown here is derived from an EMBL/GenBank/DDBJ whole genome shotgun (WGS) entry which is preliminary data.</text>
</comment>
<dbReference type="SUPFAM" id="SSF54928">
    <property type="entry name" value="RNA-binding domain, RBD"/>
    <property type="match status" value="1"/>
</dbReference>
<protein>
    <submittedName>
        <fullName evidence="5">CUGBP Elav-like family member 3-A</fullName>
    </submittedName>
</protein>
<organism evidence="5 6">
    <name type="scientific">Amphibalanus amphitrite</name>
    <name type="common">Striped barnacle</name>
    <name type="synonym">Balanus amphitrite</name>
    <dbReference type="NCBI Taxonomy" id="1232801"/>
    <lineage>
        <taxon>Eukaryota</taxon>
        <taxon>Metazoa</taxon>
        <taxon>Ecdysozoa</taxon>
        <taxon>Arthropoda</taxon>
        <taxon>Crustacea</taxon>
        <taxon>Multicrustacea</taxon>
        <taxon>Cirripedia</taxon>
        <taxon>Thoracica</taxon>
        <taxon>Thoracicalcarea</taxon>
        <taxon>Balanomorpha</taxon>
        <taxon>Balanoidea</taxon>
        <taxon>Balanidae</taxon>
        <taxon>Amphibalaninae</taxon>
        <taxon>Amphibalanus</taxon>
    </lineage>
</organism>
<dbReference type="EMBL" id="VIIS01001873">
    <property type="protein sequence ID" value="KAF0291536.1"/>
    <property type="molecule type" value="Genomic_DNA"/>
</dbReference>
<proteinExistence type="predicted"/>
<gene>
    <name evidence="5" type="primary">tnrc4-a_0</name>
    <name evidence="5" type="ORF">FJT64_010365</name>
</gene>
<dbReference type="InterPro" id="IPR012677">
    <property type="entry name" value="Nucleotide-bd_a/b_plait_sf"/>
</dbReference>
<evidence type="ECO:0000256" key="3">
    <source>
        <dbReference type="SAM" id="MobiDB-lite"/>
    </source>
</evidence>
<reference evidence="5 6" key="1">
    <citation type="submission" date="2019-07" db="EMBL/GenBank/DDBJ databases">
        <title>Draft genome assembly of a fouling barnacle, Amphibalanus amphitrite (Darwin, 1854): The first reference genome for Thecostraca.</title>
        <authorList>
            <person name="Kim W."/>
        </authorList>
    </citation>
    <scope>NUCLEOTIDE SEQUENCE [LARGE SCALE GENOMIC DNA]</scope>
    <source>
        <strain evidence="5">SNU_AA5</strain>
        <tissue evidence="5">Soma without cirri and trophi</tissue>
    </source>
</reference>
<dbReference type="InterPro" id="IPR035979">
    <property type="entry name" value="RBD_domain_sf"/>
</dbReference>
<dbReference type="OrthoDB" id="410044at2759"/>
<feature type="region of interest" description="Disordered" evidence="3">
    <location>
        <begin position="86"/>
        <end position="120"/>
    </location>
</feature>
<dbReference type="Gene3D" id="3.30.70.330">
    <property type="match status" value="1"/>
</dbReference>
<dbReference type="PROSITE" id="PS50102">
    <property type="entry name" value="RRM"/>
    <property type="match status" value="1"/>
</dbReference>
<evidence type="ECO:0000313" key="5">
    <source>
        <dbReference type="EMBL" id="KAF0291536.1"/>
    </source>
</evidence>
<feature type="domain" description="RRM" evidence="4">
    <location>
        <begin position="43"/>
        <end position="84"/>
    </location>
</feature>
<dbReference type="AlphaFoldDB" id="A0A6A4VAE6"/>